<sequence>MTAVQHQQEKQLPKKNEAIEMITQNVSSKETQQALERGSLKEKHEDEENDSVHKRMEVVVTKLKELRQHVIAVSEEHRMALQRHQHKMEMLGESVHRTNLDLLEQTAQNNEMRVVIANLKESCKMHVA</sequence>
<dbReference type="Proteomes" id="UP000023152">
    <property type="component" value="Unassembled WGS sequence"/>
</dbReference>
<keyword evidence="3" id="KW-1185">Reference proteome</keyword>
<gene>
    <name evidence="2" type="ORF">RFI_24388</name>
</gene>
<accession>X6MH58</accession>
<reference evidence="2 3" key="1">
    <citation type="journal article" date="2013" name="Curr. Biol.">
        <title>The Genome of the Foraminiferan Reticulomyxa filosa.</title>
        <authorList>
            <person name="Glockner G."/>
            <person name="Hulsmann N."/>
            <person name="Schleicher M."/>
            <person name="Noegel A.A."/>
            <person name="Eichinger L."/>
            <person name="Gallinger C."/>
            <person name="Pawlowski J."/>
            <person name="Sierra R."/>
            <person name="Euteneuer U."/>
            <person name="Pillet L."/>
            <person name="Moustafa A."/>
            <person name="Platzer M."/>
            <person name="Groth M."/>
            <person name="Szafranski K."/>
            <person name="Schliwa M."/>
        </authorList>
    </citation>
    <scope>NUCLEOTIDE SEQUENCE [LARGE SCALE GENOMIC DNA]</scope>
</reference>
<name>X6MH58_RETFI</name>
<evidence type="ECO:0000313" key="2">
    <source>
        <dbReference type="EMBL" id="ETO12986.1"/>
    </source>
</evidence>
<evidence type="ECO:0000256" key="1">
    <source>
        <dbReference type="SAM" id="MobiDB-lite"/>
    </source>
</evidence>
<feature type="compositionally biased region" description="Polar residues" evidence="1">
    <location>
        <begin position="23"/>
        <end position="34"/>
    </location>
</feature>
<evidence type="ECO:0000313" key="3">
    <source>
        <dbReference type="Proteomes" id="UP000023152"/>
    </source>
</evidence>
<proteinExistence type="predicted"/>
<dbReference type="EMBL" id="ASPP01020915">
    <property type="protein sequence ID" value="ETO12986.1"/>
    <property type="molecule type" value="Genomic_DNA"/>
</dbReference>
<comment type="caution">
    <text evidence="2">The sequence shown here is derived from an EMBL/GenBank/DDBJ whole genome shotgun (WGS) entry which is preliminary data.</text>
</comment>
<dbReference type="AlphaFoldDB" id="X6MH58"/>
<feature type="region of interest" description="Disordered" evidence="1">
    <location>
        <begin position="23"/>
        <end position="53"/>
    </location>
</feature>
<protein>
    <submittedName>
        <fullName evidence="2">Uncharacterized protein</fullName>
    </submittedName>
</protein>
<feature type="compositionally biased region" description="Basic and acidic residues" evidence="1">
    <location>
        <begin position="38"/>
        <end position="53"/>
    </location>
</feature>
<organism evidence="2 3">
    <name type="scientific">Reticulomyxa filosa</name>
    <dbReference type="NCBI Taxonomy" id="46433"/>
    <lineage>
        <taxon>Eukaryota</taxon>
        <taxon>Sar</taxon>
        <taxon>Rhizaria</taxon>
        <taxon>Retaria</taxon>
        <taxon>Foraminifera</taxon>
        <taxon>Monothalamids</taxon>
        <taxon>Reticulomyxidae</taxon>
        <taxon>Reticulomyxa</taxon>
    </lineage>
</organism>